<dbReference type="EMBL" id="VORB01000005">
    <property type="protein sequence ID" value="TXC78776.1"/>
    <property type="molecule type" value="Genomic_DNA"/>
</dbReference>
<gene>
    <name evidence="2" type="ORF">FRX97_06045</name>
</gene>
<dbReference type="InterPro" id="IPR041657">
    <property type="entry name" value="HTH_17"/>
</dbReference>
<name>A0A5C6V2S0_9FLAO</name>
<dbReference type="Proteomes" id="UP000321168">
    <property type="component" value="Unassembled WGS sequence"/>
</dbReference>
<keyword evidence="3" id="KW-1185">Reference proteome</keyword>
<evidence type="ECO:0000313" key="3">
    <source>
        <dbReference type="Proteomes" id="UP000321168"/>
    </source>
</evidence>
<feature type="domain" description="Helix-turn-helix" evidence="1">
    <location>
        <begin position="77"/>
        <end position="125"/>
    </location>
</feature>
<dbReference type="Pfam" id="PF12728">
    <property type="entry name" value="HTH_17"/>
    <property type="match status" value="1"/>
</dbReference>
<proteinExistence type="predicted"/>
<comment type="caution">
    <text evidence="2">The sequence shown here is derived from an EMBL/GenBank/DDBJ whole genome shotgun (WGS) entry which is preliminary data.</text>
</comment>
<dbReference type="AlphaFoldDB" id="A0A5C6V2S0"/>
<protein>
    <submittedName>
        <fullName evidence="2">Helix-turn-helix domain-containing protein</fullName>
    </submittedName>
</protein>
<dbReference type="SUPFAM" id="SSF46955">
    <property type="entry name" value="Putative DNA-binding domain"/>
    <property type="match status" value="1"/>
</dbReference>
<sequence length="147" mass="17123">MDSRFCPLPRRKQKCKKSFRSKHQAEFFSAVFLTDIQCFTMIFVENSNQMVKRETLEEKLDLILKYLNQSKTNSKKLLSIKEAASLTGYTSGTIYQYVSKDASFPAYTPENGGKIFIPQDELESWCIKRKKFDLESAEIVLNKKNKR</sequence>
<reference evidence="2 3" key="1">
    <citation type="submission" date="2019-08" db="EMBL/GenBank/DDBJ databases">
        <title>Genome of Luteibaculum oceani JCM 18817.</title>
        <authorList>
            <person name="Bowman J.P."/>
        </authorList>
    </citation>
    <scope>NUCLEOTIDE SEQUENCE [LARGE SCALE GENOMIC DNA]</scope>
    <source>
        <strain evidence="2 3">JCM 18817</strain>
    </source>
</reference>
<evidence type="ECO:0000313" key="2">
    <source>
        <dbReference type="EMBL" id="TXC78776.1"/>
    </source>
</evidence>
<evidence type="ECO:0000259" key="1">
    <source>
        <dbReference type="Pfam" id="PF12728"/>
    </source>
</evidence>
<accession>A0A5C6V2S0</accession>
<organism evidence="2 3">
    <name type="scientific">Luteibaculum oceani</name>
    <dbReference type="NCBI Taxonomy" id="1294296"/>
    <lineage>
        <taxon>Bacteria</taxon>
        <taxon>Pseudomonadati</taxon>
        <taxon>Bacteroidota</taxon>
        <taxon>Flavobacteriia</taxon>
        <taxon>Flavobacteriales</taxon>
        <taxon>Luteibaculaceae</taxon>
        <taxon>Luteibaculum</taxon>
    </lineage>
</organism>
<dbReference type="InterPro" id="IPR009061">
    <property type="entry name" value="DNA-bd_dom_put_sf"/>
</dbReference>